<dbReference type="SUPFAM" id="SSF55073">
    <property type="entry name" value="Nucleotide cyclase"/>
    <property type="match status" value="1"/>
</dbReference>
<feature type="domain" description="GGDEF" evidence="3">
    <location>
        <begin position="289"/>
        <end position="418"/>
    </location>
</feature>
<dbReference type="PANTHER" id="PTHR45138:SF9">
    <property type="entry name" value="DIGUANYLATE CYCLASE DGCM-RELATED"/>
    <property type="match status" value="1"/>
</dbReference>
<dbReference type="InterPro" id="IPR000160">
    <property type="entry name" value="GGDEF_dom"/>
</dbReference>
<dbReference type="Proteomes" id="UP001152766">
    <property type="component" value="Unassembled WGS sequence"/>
</dbReference>
<keyword evidence="5" id="KW-1185">Reference proteome</keyword>
<dbReference type="Pfam" id="PF00990">
    <property type="entry name" value="GGDEF"/>
    <property type="match status" value="1"/>
</dbReference>
<dbReference type="GO" id="GO:0005886">
    <property type="term" value="C:plasma membrane"/>
    <property type="evidence" value="ECO:0007669"/>
    <property type="project" value="TreeGrafter"/>
</dbReference>
<dbReference type="InterPro" id="IPR008979">
    <property type="entry name" value="Galactose-bd-like_sf"/>
</dbReference>
<proteinExistence type="predicted"/>
<dbReference type="RefSeq" id="WP_268150910.1">
    <property type="nucleotide sequence ID" value="NZ_JAPPUW010000010.1"/>
</dbReference>
<reference evidence="4" key="1">
    <citation type="submission" date="2019-02" db="EMBL/GenBank/DDBJ databases">
        <title>Draft genome of the type strain Pelomonas aquatica CCUG 52575T.</title>
        <authorList>
            <person name="Gomila M."/>
            <person name="Lalucat J."/>
        </authorList>
    </citation>
    <scope>NUCLEOTIDE SEQUENCE</scope>
    <source>
        <strain evidence="4">CCUG 52575</strain>
    </source>
</reference>
<evidence type="ECO:0000259" key="3">
    <source>
        <dbReference type="PROSITE" id="PS50887"/>
    </source>
</evidence>
<dbReference type="InterPro" id="IPR050469">
    <property type="entry name" value="Diguanylate_Cyclase"/>
</dbReference>
<dbReference type="AlphaFoldDB" id="A0A9X4LEN7"/>
<dbReference type="NCBIfam" id="TIGR00254">
    <property type="entry name" value="GGDEF"/>
    <property type="match status" value="1"/>
</dbReference>
<dbReference type="InterPro" id="IPR043128">
    <property type="entry name" value="Rev_trsase/Diguanyl_cyclase"/>
</dbReference>
<accession>A0A9X4LEN7</accession>
<dbReference type="CDD" id="cd01949">
    <property type="entry name" value="GGDEF"/>
    <property type="match status" value="1"/>
</dbReference>
<organism evidence="4 5">
    <name type="scientific">Pelomonas aquatica</name>
    <dbReference type="NCBI Taxonomy" id="431058"/>
    <lineage>
        <taxon>Bacteria</taxon>
        <taxon>Pseudomonadati</taxon>
        <taxon>Pseudomonadota</taxon>
        <taxon>Betaproteobacteria</taxon>
        <taxon>Burkholderiales</taxon>
        <taxon>Sphaerotilaceae</taxon>
        <taxon>Roseateles</taxon>
    </lineage>
</organism>
<dbReference type="PROSITE" id="PS50887">
    <property type="entry name" value="GGDEF"/>
    <property type="match status" value="1"/>
</dbReference>
<evidence type="ECO:0000256" key="1">
    <source>
        <dbReference type="ARBA" id="ARBA00012528"/>
    </source>
</evidence>
<protein>
    <recommendedName>
        <fullName evidence="1">diguanylate cyclase</fullName>
        <ecNumber evidence="1">2.7.7.65</ecNumber>
    </recommendedName>
</protein>
<dbReference type="EC" id="2.7.7.65" evidence="1"/>
<dbReference type="GO" id="GO:1902201">
    <property type="term" value="P:negative regulation of bacterial-type flagellum-dependent cell motility"/>
    <property type="evidence" value="ECO:0007669"/>
    <property type="project" value="TreeGrafter"/>
</dbReference>
<dbReference type="SMART" id="SM00267">
    <property type="entry name" value="GGDEF"/>
    <property type="match status" value="1"/>
</dbReference>
<dbReference type="FunFam" id="3.30.70.270:FF:000001">
    <property type="entry name" value="Diguanylate cyclase domain protein"/>
    <property type="match status" value="1"/>
</dbReference>
<dbReference type="Gene3D" id="3.30.70.270">
    <property type="match status" value="1"/>
</dbReference>
<name>A0A9X4LEN7_9BURK</name>
<dbReference type="PANTHER" id="PTHR45138">
    <property type="entry name" value="REGULATORY COMPONENTS OF SENSORY TRANSDUCTION SYSTEM"/>
    <property type="match status" value="1"/>
</dbReference>
<dbReference type="GO" id="GO:0043709">
    <property type="term" value="P:cell adhesion involved in single-species biofilm formation"/>
    <property type="evidence" value="ECO:0007669"/>
    <property type="project" value="TreeGrafter"/>
</dbReference>
<dbReference type="InterPro" id="IPR029787">
    <property type="entry name" value="Nucleotide_cyclase"/>
</dbReference>
<evidence type="ECO:0000256" key="2">
    <source>
        <dbReference type="ARBA" id="ARBA00034247"/>
    </source>
</evidence>
<dbReference type="EMBL" id="SGUG01000010">
    <property type="protein sequence ID" value="MDG0862516.1"/>
    <property type="molecule type" value="Genomic_DNA"/>
</dbReference>
<sequence length="419" mass="46863">MVLRWLLAVLVVLTFVGLYANEHWTMHTLVLDGHGAGQRLLVYSDDESGGNSEATLLPDDGHGPAVRCRLRSTYQWPFCEMVIQFDAPGLDLNRFSRIRLWLRAEGPTHNGAPDQVRVFLRNYNPAYAGSGPHPDLKPHEVVLTPGNRQMPIELRLSQFVVATWWAQDHQLPDELQGAELDRVRIFSVSTGGESASGEHLLRLARAELIGNWIAPESFRLGLVGLWMGSLLAYLGWESWHTRRRLQASLTRSQALEKLVQRDPLTRVANRDGLYHALELLHQVQGEEVFPLAVVFVDADHFKRINDEHGHDVGDQVLVHLARTLRANLPRDDLLARWGGEEFVIVMPQTSAAEAAGVAERLRQALTQVEWPAGLAVTASWGVAQANDEAGIDLAMREADQAMYRAKHAGRDRVERAARA</sequence>
<dbReference type="SUPFAM" id="SSF49785">
    <property type="entry name" value="Galactose-binding domain-like"/>
    <property type="match status" value="1"/>
</dbReference>
<dbReference type="GO" id="GO:0052621">
    <property type="term" value="F:diguanylate cyclase activity"/>
    <property type="evidence" value="ECO:0007669"/>
    <property type="project" value="UniProtKB-EC"/>
</dbReference>
<comment type="catalytic activity">
    <reaction evidence="2">
        <text>2 GTP = 3',3'-c-di-GMP + 2 diphosphate</text>
        <dbReference type="Rhea" id="RHEA:24898"/>
        <dbReference type="ChEBI" id="CHEBI:33019"/>
        <dbReference type="ChEBI" id="CHEBI:37565"/>
        <dbReference type="ChEBI" id="CHEBI:58805"/>
        <dbReference type="EC" id="2.7.7.65"/>
    </reaction>
</comment>
<evidence type="ECO:0000313" key="4">
    <source>
        <dbReference type="EMBL" id="MDG0862516.1"/>
    </source>
</evidence>
<evidence type="ECO:0000313" key="5">
    <source>
        <dbReference type="Proteomes" id="UP001152766"/>
    </source>
</evidence>
<comment type="caution">
    <text evidence="4">The sequence shown here is derived from an EMBL/GenBank/DDBJ whole genome shotgun (WGS) entry which is preliminary data.</text>
</comment>
<gene>
    <name evidence="4" type="ORF">EXJ73_08535</name>
</gene>